<dbReference type="Gene3D" id="1.10.10.10">
    <property type="entry name" value="Winged helix-like DNA-binding domain superfamily/Winged helix DNA-binding domain"/>
    <property type="match status" value="1"/>
</dbReference>
<reference evidence="11 12" key="1">
    <citation type="journal article" date="2019" name="Sci. Rep.">
        <title>Comparative genomics of chytrid fungi reveal insights into the obligate biotrophic and pathogenic lifestyle of Synchytrium endobioticum.</title>
        <authorList>
            <person name="van de Vossenberg B.T.L.H."/>
            <person name="Warris S."/>
            <person name="Nguyen H.D.T."/>
            <person name="van Gent-Pelzer M.P.E."/>
            <person name="Joly D.L."/>
            <person name="van de Geest H.C."/>
            <person name="Bonants P.J.M."/>
            <person name="Smith D.S."/>
            <person name="Levesque C.A."/>
            <person name="van der Lee T.A.J."/>
        </authorList>
    </citation>
    <scope>NUCLEOTIDE SEQUENCE [LARGE SCALE GENOMIC DNA]</scope>
    <source>
        <strain evidence="11 12">JEL517</strain>
    </source>
</reference>
<evidence type="ECO:0000256" key="3">
    <source>
        <dbReference type="ARBA" id="ARBA00016093"/>
    </source>
</evidence>
<evidence type="ECO:0000256" key="4">
    <source>
        <dbReference type="ARBA" id="ARBA00023054"/>
    </source>
</evidence>
<dbReference type="Pfam" id="PF07106">
    <property type="entry name" value="WHD_TBPIP"/>
    <property type="match status" value="2"/>
</dbReference>
<dbReference type="Proteomes" id="UP000319731">
    <property type="component" value="Unassembled WGS sequence"/>
</dbReference>
<evidence type="ECO:0000313" key="11">
    <source>
        <dbReference type="EMBL" id="TPX34572.1"/>
    </source>
</evidence>
<protein>
    <recommendedName>
        <fullName evidence="3">Homologous-pairing protein 2 homolog</fullName>
    </recommendedName>
</protein>
<comment type="caution">
    <text evidence="11">The sequence shown here is derived from an EMBL/GenBank/DDBJ whole genome shotgun (WGS) entry which is preliminary data.</text>
</comment>
<evidence type="ECO:0000259" key="9">
    <source>
        <dbReference type="Pfam" id="PF07106"/>
    </source>
</evidence>
<feature type="domain" description="Homologous-pairing protein 2 winged helix" evidence="9">
    <location>
        <begin position="11"/>
        <end position="36"/>
    </location>
</feature>
<dbReference type="RefSeq" id="XP_031025292.1">
    <property type="nucleotide sequence ID" value="XM_031168806.1"/>
</dbReference>
<dbReference type="InterPro" id="IPR010776">
    <property type="entry name" value="Hop2_WH_dom"/>
</dbReference>
<accession>A0A507C4H7</accession>
<feature type="coiled-coil region" evidence="8">
    <location>
        <begin position="97"/>
        <end position="131"/>
    </location>
</feature>
<dbReference type="GO" id="GO:0120230">
    <property type="term" value="F:recombinase activator activity"/>
    <property type="evidence" value="ECO:0007669"/>
    <property type="project" value="TreeGrafter"/>
</dbReference>
<gene>
    <name evidence="11" type="ORF">SmJEL517_g02878</name>
</gene>
<dbReference type="PANTHER" id="PTHR15938">
    <property type="entry name" value="TBP-1 INTERACTING PROTEIN"/>
    <property type="match status" value="1"/>
</dbReference>
<dbReference type="AlphaFoldDB" id="A0A507C4H7"/>
<keyword evidence="7" id="KW-0469">Meiosis</keyword>
<organism evidence="11 12">
    <name type="scientific">Synchytrium microbalum</name>
    <dbReference type="NCBI Taxonomy" id="1806994"/>
    <lineage>
        <taxon>Eukaryota</taxon>
        <taxon>Fungi</taxon>
        <taxon>Fungi incertae sedis</taxon>
        <taxon>Chytridiomycota</taxon>
        <taxon>Chytridiomycota incertae sedis</taxon>
        <taxon>Chytridiomycetes</taxon>
        <taxon>Synchytriales</taxon>
        <taxon>Synchytriaceae</taxon>
        <taxon>Synchytrium</taxon>
    </lineage>
</organism>
<feature type="domain" description="Homologous-pairing protein 2 winged helix" evidence="9">
    <location>
        <begin position="53"/>
        <end position="85"/>
    </location>
</feature>
<comment type="subcellular location">
    <subcellularLocation>
        <location evidence="1">Nucleus</location>
    </subcellularLocation>
</comment>
<keyword evidence="5" id="KW-0233">DNA recombination</keyword>
<dbReference type="Pfam" id="PF18517">
    <property type="entry name" value="LZ3wCH"/>
    <property type="match status" value="1"/>
</dbReference>
<evidence type="ECO:0000256" key="5">
    <source>
        <dbReference type="ARBA" id="ARBA00023172"/>
    </source>
</evidence>
<sequence>MPPKGKNGEANTIIEYLRRTNRPYSALDVFNNLKQEKEIQALVNEDSYNRPLLAKNNVQKVLTTLVEEGKISGKQYGKQFVYVCRQDEFETPSAEEMEEMDANIEKIKETILAIKEENKTLTAELASLNNSMTDDQIRERLKVLAVENGKAGERLKLLKNGAKLVNDDDRRKIDQDFDMYRKYWQVRRRMFREAWGTVTENLPDKPAELMEKLGIETDEMHGMDFNRDWTADL</sequence>
<dbReference type="GeneID" id="42004103"/>
<dbReference type="GO" id="GO:0000794">
    <property type="term" value="C:condensed nuclear chromosome"/>
    <property type="evidence" value="ECO:0007669"/>
    <property type="project" value="TreeGrafter"/>
</dbReference>
<dbReference type="GO" id="GO:0000709">
    <property type="term" value="P:meiotic joint molecule formation"/>
    <property type="evidence" value="ECO:0007669"/>
    <property type="project" value="TreeGrafter"/>
</dbReference>
<evidence type="ECO:0000256" key="1">
    <source>
        <dbReference type="ARBA" id="ARBA00004123"/>
    </source>
</evidence>
<evidence type="ECO:0000256" key="2">
    <source>
        <dbReference type="ARBA" id="ARBA00007922"/>
    </source>
</evidence>
<evidence type="ECO:0000313" key="12">
    <source>
        <dbReference type="Proteomes" id="UP000319731"/>
    </source>
</evidence>
<feature type="domain" description="Leucine zipper with capping helix" evidence="10">
    <location>
        <begin position="168"/>
        <end position="221"/>
    </location>
</feature>
<dbReference type="GO" id="GO:0007129">
    <property type="term" value="P:homologous chromosome pairing at meiosis"/>
    <property type="evidence" value="ECO:0007669"/>
    <property type="project" value="TreeGrafter"/>
</dbReference>
<keyword evidence="4 8" id="KW-0175">Coiled coil</keyword>
<dbReference type="PANTHER" id="PTHR15938:SF0">
    <property type="entry name" value="HOMOLOGOUS-PAIRING PROTEIN 2 HOMOLOG"/>
    <property type="match status" value="1"/>
</dbReference>
<dbReference type="GO" id="GO:0010774">
    <property type="term" value="P:meiotic strand invasion involved in reciprocal meiotic recombination"/>
    <property type="evidence" value="ECO:0007669"/>
    <property type="project" value="TreeGrafter"/>
</dbReference>
<dbReference type="GO" id="GO:0120231">
    <property type="term" value="C:DNA recombinase auxiliary factor complex"/>
    <property type="evidence" value="ECO:0007669"/>
    <property type="project" value="TreeGrafter"/>
</dbReference>
<dbReference type="OrthoDB" id="272266at2759"/>
<dbReference type="InterPro" id="IPR036388">
    <property type="entry name" value="WH-like_DNA-bd_sf"/>
</dbReference>
<proteinExistence type="inferred from homology"/>
<evidence type="ECO:0000256" key="8">
    <source>
        <dbReference type="SAM" id="Coils"/>
    </source>
</evidence>
<evidence type="ECO:0000256" key="7">
    <source>
        <dbReference type="ARBA" id="ARBA00023254"/>
    </source>
</evidence>
<keyword evidence="12" id="KW-1185">Reference proteome</keyword>
<dbReference type="InterPro" id="IPR040661">
    <property type="entry name" value="LZ3wCH"/>
</dbReference>
<evidence type="ECO:0000259" key="10">
    <source>
        <dbReference type="Pfam" id="PF18517"/>
    </source>
</evidence>
<name>A0A507C4H7_9FUNG</name>
<dbReference type="GO" id="GO:0003690">
    <property type="term" value="F:double-stranded DNA binding"/>
    <property type="evidence" value="ECO:0007669"/>
    <property type="project" value="TreeGrafter"/>
</dbReference>
<dbReference type="STRING" id="1806994.A0A507C4H7"/>
<comment type="similarity">
    <text evidence="2">Belongs to the HOP2 family.</text>
</comment>
<evidence type="ECO:0000256" key="6">
    <source>
        <dbReference type="ARBA" id="ARBA00023242"/>
    </source>
</evidence>
<keyword evidence="6" id="KW-0539">Nucleus</keyword>
<dbReference type="EMBL" id="QEAO01000013">
    <property type="protein sequence ID" value="TPX34572.1"/>
    <property type="molecule type" value="Genomic_DNA"/>
</dbReference>